<dbReference type="Gene3D" id="3.40.710.10">
    <property type="entry name" value="DD-peptidase/beta-lactamase superfamily"/>
    <property type="match status" value="1"/>
</dbReference>
<dbReference type="InterPro" id="IPR012338">
    <property type="entry name" value="Beta-lactam/transpept-like"/>
</dbReference>
<organism evidence="2 3">
    <name type="scientific">Fictibacillus halophilus</name>
    <dbReference type="NCBI Taxonomy" id="1610490"/>
    <lineage>
        <taxon>Bacteria</taxon>
        <taxon>Bacillati</taxon>
        <taxon>Bacillota</taxon>
        <taxon>Bacilli</taxon>
        <taxon>Bacillales</taxon>
        <taxon>Fictibacillaceae</taxon>
        <taxon>Fictibacillus</taxon>
    </lineage>
</organism>
<feature type="domain" description="Beta-lactamase-related" evidence="1">
    <location>
        <begin position="25"/>
        <end position="336"/>
    </location>
</feature>
<dbReference type="Pfam" id="PF00144">
    <property type="entry name" value="Beta-lactamase"/>
    <property type="match status" value="1"/>
</dbReference>
<dbReference type="EMBL" id="JBEPMP010000001">
    <property type="protein sequence ID" value="MET3728111.1"/>
    <property type="molecule type" value="Genomic_DNA"/>
</dbReference>
<dbReference type="RefSeq" id="WP_198767551.1">
    <property type="nucleotide sequence ID" value="NZ_JAEACF010000001.1"/>
</dbReference>
<dbReference type="InterPro" id="IPR001466">
    <property type="entry name" value="Beta-lactam-related"/>
</dbReference>
<gene>
    <name evidence="2" type="ORF">ABID52_001692</name>
</gene>
<evidence type="ECO:0000313" key="2">
    <source>
        <dbReference type="EMBL" id="MET3728111.1"/>
    </source>
</evidence>
<dbReference type="PANTHER" id="PTHR43283">
    <property type="entry name" value="BETA-LACTAMASE-RELATED"/>
    <property type="match status" value="1"/>
</dbReference>
<accession>A0ABV2LHP3</accession>
<dbReference type="InterPro" id="IPR050789">
    <property type="entry name" value="Diverse_Enzym_Activities"/>
</dbReference>
<protein>
    <submittedName>
        <fullName evidence="2">CubicO group peptidase (Beta-lactamase class C family)</fullName>
    </submittedName>
</protein>
<dbReference type="SUPFAM" id="SSF56601">
    <property type="entry name" value="beta-lactamase/transpeptidase-like"/>
    <property type="match status" value="1"/>
</dbReference>
<proteinExistence type="predicted"/>
<evidence type="ECO:0000259" key="1">
    <source>
        <dbReference type="Pfam" id="PF00144"/>
    </source>
</evidence>
<dbReference type="PANTHER" id="PTHR43283:SF7">
    <property type="entry name" value="BETA-LACTAMASE-RELATED DOMAIN-CONTAINING PROTEIN"/>
    <property type="match status" value="1"/>
</dbReference>
<name>A0ABV2LHP3_9BACL</name>
<evidence type="ECO:0000313" key="3">
    <source>
        <dbReference type="Proteomes" id="UP001549097"/>
    </source>
</evidence>
<reference evidence="2 3" key="1">
    <citation type="submission" date="2024-06" db="EMBL/GenBank/DDBJ databases">
        <title>Genomic Encyclopedia of Type Strains, Phase IV (KMG-IV): sequencing the most valuable type-strain genomes for metagenomic binning, comparative biology and taxonomic classification.</title>
        <authorList>
            <person name="Goeker M."/>
        </authorList>
    </citation>
    <scope>NUCLEOTIDE SEQUENCE [LARGE SCALE GENOMIC DNA]</scope>
    <source>
        <strain evidence="2 3">DSM 100124</strain>
    </source>
</reference>
<sequence>MSTNRQHHLTEDIENVGENDQRLISYVEEIMKLNHSSAAALVVLKNNEIILEHYTGYHSNSVNSTPITETSMFNVASARKSYLGLAVAYALYENKIKSLDDYAIDYFDEYDKKLLANTTIRHLVTHSHGLHQKDDGALFREFDSGKGWAYRGINVLMMTVLIQRLYGKSFPELLNERVFLPLGLKQTAWYTYSNEKLVQVIDNPNEVATFKLGSIGDGRDSNLHTTAREFALWGNLHLNDGLVNGKQIVPKEVIRLATQVQNPMYKDKDTPQNGLFWYVQDTPTLQSEIGERVPKGSYQILGITGPTLLVIPEYNLIVAKMYNKRYNYGGDNYLHYLREFSNEVADIFK</sequence>
<comment type="caution">
    <text evidence="2">The sequence shown here is derived from an EMBL/GenBank/DDBJ whole genome shotgun (WGS) entry which is preliminary data.</text>
</comment>
<dbReference type="Proteomes" id="UP001549097">
    <property type="component" value="Unassembled WGS sequence"/>
</dbReference>
<keyword evidence="3" id="KW-1185">Reference proteome</keyword>